<evidence type="ECO:0000313" key="1">
    <source>
        <dbReference type="EMBL" id="VDM24230.1"/>
    </source>
</evidence>
<organism evidence="2 3">
    <name type="scientific">Toxocara canis</name>
    <name type="common">Canine roundworm</name>
    <dbReference type="NCBI Taxonomy" id="6265"/>
    <lineage>
        <taxon>Eukaryota</taxon>
        <taxon>Metazoa</taxon>
        <taxon>Ecdysozoa</taxon>
        <taxon>Nematoda</taxon>
        <taxon>Chromadorea</taxon>
        <taxon>Rhabditida</taxon>
        <taxon>Spirurina</taxon>
        <taxon>Ascaridomorpha</taxon>
        <taxon>Ascaridoidea</taxon>
        <taxon>Toxocaridae</taxon>
        <taxon>Toxocara</taxon>
    </lineage>
</organism>
<dbReference type="Proteomes" id="UP000050794">
    <property type="component" value="Unassembled WGS sequence"/>
</dbReference>
<proteinExistence type="predicted"/>
<dbReference type="WBParaSite" id="TCNE_0000043601-mRNA-1">
    <property type="protein sequence ID" value="TCNE_0000043601-mRNA-1"/>
    <property type="gene ID" value="TCNE_0000043601"/>
</dbReference>
<dbReference type="EMBL" id="UYWY01000199">
    <property type="protein sequence ID" value="VDM24230.1"/>
    <property type="molecule type" value="Genomic_DNA"/>
</dbReference>
<dbReference type="AlphaFoldDB" id="A0A183TW17"/>
<sequence>MTLSKTVVQGVLLRLAIITVELVITAPLFCSHVQVGQSGSEPLLVSLHGLERELVNHILERRQAWHCGPAVDMAACACVFLLVRRHSTLNGRDSDQFDGKVVSIFFGATIKELNEVRATTINNAVGNRTVDYSLNGVHEDLGLNTDAHGKASEKATVSMCSIAPSMSGRIFANIVIVPTAGGRQ</sequence>
<gene>
    <name evidence="1" type="ORF">TCNE_LOCUS437</name>
</gene>
<evidence type="ECO:0000313" key="3">
    <source>
        <dbReference type="WBParaSite" id="TCNE_0000043601-mRNA-1"/>
    </source>
</evidence>
<evidence type="ECO:0000313" key="2">
    <source>
        <dbReference type="Proteomes" id="UP000050794"/>
    </source>
</evidence>
<accession>A0A183TW17</accession>
<reference evidence="3" key="1">
    <citation type="submission" date="2016-06" db="UniProtKB">
        <authorList>
            <consortium name="WormBaseParasite"/>
        </authorList>
    </citation>
    <scope>IDENTIFICATION</scope>
</reference>
<protein>
    <submittedName>
        <fullName evidence="3">Secreted protein</fullName>
    </submittedName>
</protein>
<keyword evidence="2" id="KW-1185">Reference proteome</keyword>
<reference evidence="1 2" key="2">
    <citation type="submission" date="2018-11" db="EMBL/GenBank/DDBJ databases">
        <authorList>
            <consortium name="Pathogen Informatics"/>
        </authorList>
    </citation>
    <scope>NUCLEOTIDE SEQUENCE [LARGE SCALE GENOMIC DNA]</scope>
</reference>
<name>A0A183TW17_TOXCA</name>